<evidence type="ECO:0000313" key="3">
    <source>
        <dbReference type="Proteomes" id="UP001060414"/>
    </source>
</evidence>
<dbReference type="RefSeq" id="WP_260747745.1">
    <property type="nucleotide sequence ID" value="NZ_CP092109.1"/>
</dbReference>
<reference evidence="2" key="1">
    <citation type="journal article" date="2022" name="Environ. Microbiol.">
        <title>Geoalkalibacter halelectricus SAP #1 sp. nov. possessing extracellular electron transfer and mineral#reducing capabilities from a haloalkaline environment.</title>
        <authorList>
            <person name="Yadav S."/>
            <person name="Singh R."/>
            <person name="Sundharam S.S."/>
            <person name="Chaudhary S."/>
            <person name="Krishnamurthi S."/>
            <person name="Patil S.A."/>
        </authorList>
    </citation>
    <scope>NUCLEOTIDE SEQUENCE</scope>
    <source>
        <strain evidence="2">SAP-1</strain>
    </source>
</reference>
<dbReference type="Proteomes" id="UP001060414">
    <property type="component" value="Chromosome"/>
</dbReference>
<gene>
    <name evidence="2" type="ORF">L9S41_17180</name>
</gene>
<evidence type="ECO:0000313" key="2">
    <source>
        <dbReference type="EMBL" id="UWZ79394.1"/>
    </source>
</evidence>
<name>A0ABY5ZLR1_9BACT</name>
<feature type="compositionally biased region" description="Basic and acidic residues" evidence="1">
    <location>
        <begin position="1"/>
        <end position="23"/>
    </location>
</feature>
<evidence type="ECO:0000256" key="1">
    <source>
        <dbReference type="SAM" id="MobiDB-lite"/>
    </source>
</evidence>
<organism evidence="2 3">
    <name type="scientific">Geoalkalibacter halelectricus</name>
    <dbReference type="NCBI Taxonomy" id="2847045"/>
    <lineage>
        <taxon>Bacteria</taxon>
        <taxon>Pseudomonadati</taxon>
        <taxon>Thermodesulfobacteriota</taxon>
        <taxon>Desulfuromonadia</taxon>
        <taxon>Desulfuromonadales</taxon>
        <taxon>Geoalkalibacteraceae</taxon>
        <taxon>Geoalkalibacter</taxon>
    </lineage>
</organism>
<keyword evidence="3" id="KW-1185">Reference proteome</keyword>
<accession>A0ABY5ZLR1</accession>
<dbReference type="EMBL" id="CP092109">
    <property type="protein sequence ID" value="UWZ79394.1"/>
    <property type="molecule type" value="Genomic_DNA"/>
</dbReference>
<protein>
    <submittedName>
        <fullName evidence="2">Uncharacterized protein</fullName>
    </submittedName>
</protein>
<proteinExistence type="predicted"/>
<feature type="region of interest" description="Disordered" evidence="1">
    <location>
        <begin position="1"/>
        <end position="24"/>
    </location>
</feature>
<sequence>MTQQEDPRLQPRADWQTKSRGSSEQEYEIYKAAAESLGWPVKSYDEWLAT</sequence>